<dbReference type="Proteomes" id="UP000319342">
    <property type="component" value="Chromosome"/>
</dbReference>
<gene>
    <name evidence="1" type="ORF">Pla163_24320</name>
</gene>
<evidence type="ECO:0000313" key="2">
    <source>
        <dbReference type="Proteomes" id="UP000319342"/>
    </source>
</evidence>
<sequence length="190" mass="20846">MTIIEISIASLLFTVIAYGMVSAASMGIRAEQSMSRTVVETRALHDACAALEEEIGYANLAAVVHEVDEQGFSTLTFQVPVVTDLGVAWGAYDKRLGKTETERAQADWHLKYVPEVVPNTGGQRCLVRYIETEANELKLREVLIDRISTAAGQPGFVADDTGSLWVLTVRLPADENDVNQEAVIHVRTRN</sequence>
<name>A0A518D1F8_9BACT</name>
<accession>A0A518D1F8</accession>
<evidence type="ECO:0000313" key="1">
    <source>
        <dbReference type="EMBL" id="QDU85304.1"/>
    </source>
</evidence>
<protein>
    <submittedName>
        <fullName evidence="1">Uncharacterized protein</fullName>
    </submittedName>
</protein>
<keyword evidence="2" id="KW-1185">Reference proteome</keyword>
<dbReference type="EMBL" id="CP036290">
    <property type="protein sequence ID" value="QDU85304.1"/>
    <property type="molecule type" value="Genomic_DNA"/>
</dbReference>
<proteinExistence type="predicted"/>
<organism evidence="1 2">
    <name type="scientific">Rohdeia mirabilis</name>
    <dbReference type="NCBI Taxonomy" id="2528008"/>
    <lineage>
        <taxon>Bacteria</taxon>
        <taxon>Pseudomonadati</taxon>
        <taxon>Planctomycetota</taxon>
        <taxon>Planctomycetia</taxon>
        <taxon>Planctomycetia incertae sedis</taxon>
        <taxon>Rohdeia</taxon>
    </lineage>
</organism>
<dbReference type="AlphaFoldDB" id="A0A518D1F8"/>
<reference evidence="1 2" key="1">
    <citation type="submission" date="2019-02" db="EMBL/GenBank/DDBJ databases">
        <title>Deep-cultivation of Planctomycetes and their phenomic and genomic characterization uncovers novel biology.</title>
        <authorList>
            <person name="Wiegand S."/>
            <person name="Jogler M."/>
            <person name="Boedeker C."/>
            <person name="Pinto D."/>
            <person name="Vollmers J."/>
            <person name="Rivas-Marin E."/>
            <person name="Kohn T."/>
            <person name="Peeters S.H."/>
            <person name="Heuer A."/>
            <person name="Rast P."/>
            <person name="Oberbeckmann S."/>
            <person name="Bunk B."/>
            <person name="Jeske O."/>
            <person name="Meyerdierks A."/>
            <person name="Storesund J.E."/>
            <person name="Kallscheuer N."/>
            <person name="Luecker S."/>
            <person name="Lage O.M."/>
            <person name="Pohl T."/>
            <person name="Merkel B.J."/>
            <person name="Hornburger P."/>
            <person name="Mueller R.-W."/>
            <person name="Bruemmer F."/>
            <person name="Labrenz M."/>
            <person name="Spormann A.M."/>
            <person name="Op den Camp H."/>
            <person name="Overmann J."/>
            <person name="Amann R."/>
            <person name="Jetten M.S.M."/>
            <person name="Mascher T."/>
            <person name="Medema M.H."/>
            <person name="Devos D.P."/>
            <person name="Kaster A.-K."/>
            <person name="Ovreas L."/>
            <person name="Rohde M."/>
            <person name="Galperin M.Y."/>
            <person name="Jogler C."/>
        </authorList>
    </citation>
    <scope>NUCLEOTIDE SEQUENCE [LARGE SCALE GENOMIC DNA]</scope>
    <source>
        <strain evidence="1 2">Pla163</strain>
    </source>
</reference>